<gene>
    <name evidence="1" type="ORF">T03_14750</name>
</gene>
<accession>A0A0V1DFY8</accession>
<reference evidence="1 2" key="1">
    <citation type="submission" date="2015-01" db="EMBL/GenBank/DDBJ databases">
        <title>Evolution of Trichinella species and genotypes.</title>
        <authorList>
            <person name="Korhonen P.K."/>
            <person name="Edoardo P."/>
            <person name="Giuseppe L.R."/>
            <person name="Gasser R.B."/>
        </authorList>
    </citation>
    <scope>NUCLEOTIDE SEQUENCE [LARGE SCALE GENOMIC DNA]</scope>
    <source>
        <strain evidence="1">ISS120</strain>
    </source>
</reference>
<protein>
    <submittedName>
        <fullName evidence="1">Uncharacterized protein</fullName>
    </submittedName>
</protein>
<dbReference type="Proteomes" id="UP000054653">
    <property type="component" value="Unassembled WGS sequence"/>
</dbReference>
<comment type="caution">
    <text evidence="1">The sequence shown here is derived from an EMBL/GenBank/DDBJ whole genome shotgun (WGS) entry which is preliminary data.</text>
</comment>
<sequence length="95" mass="11240">MGTMTQCFQFVLLTEQTNKLTSILFDGFSRRELLQKLPFKHPMPLATIFRILRTLYDLIHLNVGSFADTTRRTINRRPNRPKLLWYKGSHSQRNC</sequence>
<dbReference type="EMBL" id="JYDI01000005">
    <property type="protein sequence ID" value="KRY60503.1"/>
    <property type="molecule type" value="Genomic_DNA"/>
</dbReference>
<organism evidence="1 2">
    <name type="scientific">Trichinella britovi</name>
    <name type="common">Parasitic roundworm</name>
    <dbReference type="NCBI Taxonomy" id="45882"/>
    <lineage>
        <taxon>Eukaryota</taxon>
        <taxon>Metazoa</taxon>
        <taxon>Ecdysozoa</taxon>
        <taxon>Nematoda</taxon>
        <taxon>Enoplea</taxon>
        <taxon>Dorylaimia</taxon>
        <taxon>Trichinellida</taxon>
        <taxon>Trichinellidae</taxon>
        <taxon>Trichinella</taxon>
    </lineage>
</organism>
<evidence type="ECO:0000313" key="2">
    <source>
        <dbReference type="Proteomes" id="UP000054653"/>
    </source>
</evidence>
<proteinExistence type="predicted"/>
<keyword evidence="2" id="KW-1185">Reference proteome</keyword>
<evidence type="ECO:0000313" key="1">
    <source>
        <dbReference type="EMBL" id="KRY60503.1"/>
    </source>
</evidence>
<name>A0A0V1DFY8_TRIBR</name>
<dbReference type="AlphaFoldDB" id="A0A0V1DFY8"/>